<proteinExistence type="predicted"/>
<name>W1NER2_AMBTC</name>
<organism evidence="2 3">
    <name type="scientific">Amborella trichopoda</name>
    <dbReference type="NCBI Taxonomy" id="13333"/>
    <lineage>
        <taxon>Eukaryota</taxon>
        <taxon>Viridiplantae</taxon>
        <taxon>Streptophyta</taxon>
        <taxon>Embryophyta</taxon>
        <taxon>Tracheophyta</taxon>
        <taxon>Spermatophyta</taxon>
        <taxon>Magnoliopsida</taxon>
        <taxon>Amborellales</taxon>
        <taxon>Amborellaceae</taxon>
        <taxon>Amborella</taxon>
    </lineage>
</organism>
<dbReference type="HOGENOM" id="CLU_2349575_0_0_1"/>
<dbReference type="EMBL" id="KI397541">
    <property type="protein sequence ID" value="ERM93921.1"/>
    <property type="molecule type" value="Genomic_DNA"/>
</dbReference>
<feature type="compositionally biased region" description="Polar residues" evidence="1">
    <location>
        <begin position="8"/>
        <end position="18"/>
    </location>
</feature>
<dbReference type="Proteomes" id="UP000017836">
    <property type="component" value="Unassembled WGS sequence"/>
</dbReference>
<accession>W1NER2</accession>
<evidence type="ECO:0000313" key="2">
    <source>
        <dbReference type="EMBL" id="ERM93921.1"/>
    </source>
</evidence>
<evidence type="ECO:0000256" key="1">
    <source>
        <dbReference type="SAM" id="MobiDB-lite"/>
    </source>
</evidence>
<evidence type="ECO:0000313" key="3">
    <source>
        <dbReference type="Proteomes" id="UP000017836"/>
    </source>
</evidence>
<sequence>MRGKMINGSVQHTPTLSSMKGKMVNGSPEATSSYAMTPGSGWWSLPKEVISGVEKGRGSPVTGVVEVQQQTVALLTLPSPREVAMPELQRNSVLLVI</sequence>
<protein>
    <submittedName>
        <fullName evidence="2">Uncharacterized protein</fullName>
    </submittedName>
</protein>
<feature type="region of interest" description="Disordered" evidence="1">
    <location>
        <begin position="1"/>
        <end position="31"/>
    </location>
</feature>
<dbReference type="AlphaFoldDB" id="W1NER2"/>
<dbReference type="Gramene" id="ERM93921">
    <property type="protein sequence ID" value="ERM93921"/>
    <property type="gene ID" value="AMTR_s00137p00067640"/>
</dbReference>
<keyword evidence="3" id="KW-1185">Reference proteome</keyword>
<reference evidence="3" key="1">
    <citation type="journal article" date="2013" name="Science">
        <title>The Amborella genome and the evolution of flowering plants.</title>
        <authorList>
            <consortium name="Amborella Genome Project"/>
        </authorList>
    </citation>
    <scope>NUCLEOTIDE SEQUENCE [LARGE SCALE GENOMIC DNA]</scope>
</reference>
<gene>
    <name evidence="2" type="ORF">AMTR_s00137p00067640</name>
</gene>